<reference evidence="4 5" key="1">
    <citation type="submission" date="2019-07" db="EMBL/GenBank/DDBJ databases">
        <title>Genomic Encyclopedia of Archaeal and Bacterial Type Strains, Phase II (KMG-II): from individual species to whole genera.</title>
        <authorList>
            <person name="Goeker M."/>
        </authorList>
    </citation>
    <scope>NUCLEOTIDE SEQUENCE [LARGE SCALE GENOMIC DNA]</scope>
    <source>
        <strain evidence="4 5">ATCC BAA-1139</strain>
    </source>
</reference>
<accession>A0A562VMR0</accession>
<dbReference type="InterPro" id="IPR001753">
    <property type="entry name" value="Enoyl-CoA_hydra/iso"/>
</dbReference>
<dbReference type="RefSeq" id="WP_145022411.1">
    <property type="nucleotide sequence ID" value="NZ_VLLN01000011.1"/>
</dbReference>
<evidence type="ECO:0000313" key="5">
    <source>
        <dbReference type="Proteomes" id="UP000319449"/>
    </source>
</evidence>
<dbReference type="GO" id="GO:0016836">
    <property type="term" value="F:hydro-lyase activity"/>
    <property type="evidence" value="ECO:0007669"/>
    <property type="project" value="UniProtKB-ARBA"/>
</dbReference>
<keyword evidence="5" id="KW-1185">Reference proteome</keyword>
<dbReference type="Gene3D" id="1.10.12.10">
    <property type="entry name" value="Lyase 2-enoyl-coa Hydratase, Chain A, domain 2"/>
    <property type="match status" value="1"/>
</dbReference>
<dbReference type="AlphaFoldDB" id="A0A562VMR0"/>
<gene>
    <name evidence="4" type="ORF">JN12_02132</name>
</gene>
<comment type="similarity">
    <text evidence="1 3">Belongs to the enoyl-CoA hydratase/isomerase family.</text>
</comment>
<dbReference type="FunFam" id="3.90.226.10:FF:000009">
    <property type="entry name" value="Carnitinyl-CoA dehydratase"/>
    <property type="match status" value="1"/>
</dbReference>
<organism evidence="4 5">
    <name type="scientific">Geobacter argillaceus</name>
    <dbReference type="NCBI Taxonomy" id="345631"/>
    <lineage>
        <taxon>Bacteria</taxon>
        <taxon>Pseudomonadati</taxon>
        <taxon>Thermodesulfobacteriota</taxon>
        <taxon>Desulfuromonadia</taxon>
        <taxon>Geobacterales</taxon>
        <taxon>Geobacteraceae</taxon>
        <taxon>Geobacter</taxon>
    </lineage>
</organism>
<sequence length="260" mass="27773">MAYTFITMKKDERVLTINLNRPPTNPLSSAFGQELFKAFSEASQMDDVTVVVITSAQEKAFIAGADIKEMAAMTLAESEAFSKLLQNANNTLEGMKKVVIAAINGHALGGGCELAMACDYRFMAAGKALIGLPEAGLGIVPGAGGTQRLPRLVGVAKAKDILLWGKVMGPDEALAIGLIDRVIEAEGFMDEVMKFAHKLASGAGKALGYIKVAVNEGIDLPMEQALAVERRYGLENLQTHDAKEGLTAFGEKRKPNFLSR</sequence>
<comment type="caution">
    <text evidence="4">The sequence shown here is derived from an EMBL/GenBank/DDBJ whole genome shotgun (WGS) entry which is preliminary data.</text>
</comment>
<evidence type="ECO:0000256" key="1">
    <source>
        <dbReference type="ARBA" id="ARBA00005254"/>
    </source>
</evidence>
<dbReference type="EMBL" id="VLLN01000011">
    <property type="protein sequence ID" value="TWJ19185.1"/>
    <property type="molecule type" value="Genomic_DNA"/>
</dbReference>
<evidence type="ECO:0000256" key="2">
    <source>
        <dbReference type="ARBA" id="ARBA00023239"/>
    </source>
</evidence>
<dbReference type="GO" id="GO:0006635">
    <property type="term" value="P:fatty acid beta-oxidation"/>
    <property type="evidence" value="ECO:0007669"/>
    <property type="project" value="TreeGrafter"/>
</dbReference>
<dbReference type="FunFam" id="1.10.12.10:FF:000001">
    <property type="entry name" value="Probable enoyl-CoA hydratase, mitochondrial"/>
    <property type="match status" value="1"/>
</dbReference>
<dbReference type="InterPro" id="IPR029045">
    <property type="entry name" value="ClpP/crotonase-like_dom_sf"/>
</dbReference>
<proteinExistence type="inferred from homology"/>
<dbReference type="SUPFAM" id="SSF52096">
    <property type="entry name" value="ClpP/crotonase"/>
    <property type="match status" value="1"/>
</dbReference>
<protein>
    <submittedName>
        <fullName evidence="4">Short chain enoyl-CoA hydratase</fullName>
    </submittedName>
</protein>
<dbReference type="PANTHER" id="PTHR11941:SF54">
    <property type="entry name" value="ENOYL-COA HYDRATASE, MITOCHONDRIAL"/>
    <property type="match status" value="1"/>
</dbReference>
<evidence type="ECO:0000256" key="3">
    <source>
        <dbReference type="RuleBase" id="RU003707"/>
    </source>
</evidence>
<dbReference type="InterPro" id="IPR018376">
    <property type="entry name" value="Enoyl-CoA_hyd/isom_CS"/>
</dbReference>
<dbReference type="PANTHER" id="PTHR11941">
    <property type="entry name" value="ENOYL-COA HYDRATASE-RELATED"/>
    <property type="match status" value="1"/>
</dbReference>
<name>A0A562VMR0_9BACT</name>
<evidence type="ECO:0000313" key="4">
    <source>
        <dbReference type="EMBL" id="TWJ19185.1"/>
    </source>
</evidence>
<dbReference type="InterPro" id="IPR014748">
    <property type="entry name" value="Enoyl-CoA_hydra_C"/>
</dbReference>
<dbReference type="Proteomes" id="UP000319449">
    <property type="component" value="Unassembled WGS sequence"/>
</dbReference>
<dbReference type="CDD" id="cd06558">
    <property type="entry name" value="crotonase-like"/>
    <property type="match status" value="1"/>
</dbReference>
<dbReference type="PROSITE" id="PS00166">
    <property type="entry name" value="ENOYL_COA_HYDRATASE"/>
    <property type="match status" value="1"/>
</dbReference>
<dbReference type="OrthoDB" id="5365311at2"/>
<keyword evidence="2" id="KW-0456">Lyase</keyword>
<dbReference type="Gene3D" id="3.90.226.10">
    <property type="entry name" value="2-enoyl-CoA Hydratase, Chain A, domain 1"/>
    <property type="match status" value="1"/>
</dbReference>
<dbReference type="Pfam" id="PF00378">
    <property type="entry name" value="ECH_1"/>
    <property type="match status" value="1"/>
</dbReference>